<protein>
    <submittedName>
        <fullName evidence="1">Uncharacterized protein</fullName>
    </submittedName>
</protein>
<name>A0A8X6GE73_TRICU</name>
<gene>
    <name evidence="1" type="ORF">TNCT_415651</name>
</gene>
<keyword evidence="2" id="KW-1185">Reference proteome</keyword>
<evidence type="ECO:0000313" key="2">
    <source>
        <dbReference type="Proteomes" id="UP000887116"/>
    </source>
</evidence>
<sequence length="114" mass="12455">MIPIFVCVCVRIIDSHVKVKTTHCFNLFCGVNLDTNEQHSGVPPWIEDSGVLAVVQMSSSDSALCCLSGEGSPVAVVNCHRLTGKVQTLKTHDLCLVLFFLFLSRLTNFIVCSV</sequence>
<dbReference type="Proteomes" id="UP000887116">
    <property type="component" value="Unassembled WGS sequence"/>
</dbReference>
<dbReference type="EMBL" id="BMAO01015617">
    <property type="protein sequence ID" value="GFR03061.1"/>
    <property type="molecule type" value="Genomic_DNA"/>
</dbReference>
<evidence type="ECO:0000313" key="1">
    <source>
        <dbReference type="EMBL" id="GFR03061.1"/>
    </source>
</evidence>
<comment type="caution">
    <text evidence="1">The sequence shown here is derived from an EMBL/GenBank/DDBJ whole genome shotgun (WGS) entry which is preliminary data.</text>
</comment>
<dbReference type="AlphaFoldDB" id="A0A8X6GE73"/>
<organism evidence="1 2">
    <name type="scientific">Trichonephila clavata</name>
    <name type="common">Joro spider</name>
    <name type="synonym">Nephila clavata</name>
    <dbReference type="NCBI Taxonomy" id="2740835"/>
    <lineage>
        <taxon>Eukaryota</taxon>
        <taxon>Metazoa</taxon>
        <taxon>Ecdysozoa</taxon>
        <taxon>Arthropoda</taxon>
        <taxon>Chelicerata</taxon>
        <taxon>Arachnida</taxon>
        <taxon>Araneae</taxon>
        <taxon>Araneomorphae</taxon>
        <taxon>Entelegynae</taxon>
        <taxon>Araneoidea</taxon>
        <taxon>Nephilidae</taxon>
        <taxon>Trichonephila</taxon>
    </lineage>
</organism>
<accession>A0A8X6GE73</accession>
<proteinExistence type="predicted"/>
<reference evidence="1" key="1">
    <citation type="submission" date="2020-07" db="EMBL/GenBank/DDBJ databases">
        <title>Multicomponent nature underlies the extraordinary mechanical properties of spider dragline silk.</title>
        <authorList>
            <person name="Kono N."/>
            <person name="Nakamura H."/>
            <person name="Mori M."/>
            <person name="Yoshida Y."/>
            <person name="Ohtoshi R."/>
            <person name="Malay A.D."/>
            <person name="Moran D.A.P."/>
            <person name="Tomita M."/>
            <person name="Numata K."/>
            <person name="Arakawa K."/>
        </authorList>
    </citation>
    <scope>NUCLEOTIDE SEQUENCE</scope>
</reference>